<keyword evidence="2" id="KW-0548">Nucleotidyltransferase</keyword>
<dbReference type="EC" id="2.7.7.13" evidence="2"/>
<dbReference type="AlphaFoldDB" id="A0A850P6H5"/>
<dbReference type="SUPFAM" id="SSF53448">
    <property type="entry name" value="Nucleotide-diphospho-sugar transferases"/>
    <property type="match status" value="1"/>
</dbReference>
<gene>
    <name evidence="2" type="primary">cpsB</name>
    <name evidence="2" type="ORF">HUK81_13460</name>
</gene>
<name>A0A850P6H5_9PROT</name>
<evidence type="ECO:0000259" key="1">
    <source>
        <dbReference type="Pfam" id="PF00483"/>
    </source>
</evidence>
<feature type="non-terminal residue" evidence="2">
    <location>
        <position position="60"/>
    </location>
</feature>
<dbReference type="InterPro" id="IPR029044">
    <property type="entry name" value="Nucleotide-diphossugar_trans"/>
</dbReference>
<dbReference type="Pfam" id="PF00483">
    <property type="entry name" value="NTP_transferase"/>
    <property type="match status" value="1"/>
</dbReference>
<dbReference type="Proteomes" id="UP000522590">
    <property type="component" value="Unassembled WGS sequence"/>
</dbReference>
<dbReference type="GO" id="GO:0009298">
    <property type="term" value="P:GDP-mannose biosynthetic process"/>
    <property type="evidence" value="ECO:0007669"/>
    <property type="project" value="TreeGrafter"/>
</dbReference>
<dbReference type="PANTHER" id="PTHR46390">
    <property type="entry name" value="MANNOSE-1-PHOSPHATE GUANYLYLTRANSFERASE"/>
    <property type="match status" value="1"/>
</dbReference>
<dbReference type="RefSeq" id="WP_256138262.1">
    <property type="nucleotide sequence ID" value="NZ_JABXXS010000035.1"/>
</dbReference>
<dbReference type="PANTHER" id="PTHR46390:SF1">
    <property type="entry name" value="MANNOSE-1-PHOSPHATE GUANYLYLTRANSFERASE"/>
    <property type="match status" value="1"/>
</dbReference>
<dbReference type="InterPro" id="IPR005835">
    <property type="entry name" value="NTP_transferase_dom"/>
</dbReference>
<dbReference type="EMBL" id="JABXXS010000035">
    <property type="protein sequence ID" value="NVN37936.1"/>
    <property type="molecule type" value="Genomic_DNA"/>
</dbReference>
<keyword evidence="2" id="KW-0413">Isomerase</keyword>
<evidence type="ECO:0000313" key="3">
    <source>
        <dbReference type="Proteomes" id="UP000522590"/>
    </source>
</evidence>
<protein>
    <submittedName>
        <fullName evidence="2">Mannose-1-phosphate guanylyltransferase/mannose-6-phosphate isomerase</fullName>
        <ecNumber evidence="2">2.7.7.13</ecNumber>
    </submittedName>
</protein>
<dbReference type="InterPro" id="IPR051161">
    <property type="entry name" value="Mannose-6P_isomerase_type2"/>
</dbReference>
<evidence type="ECO:0000313" key="2">
    <source>
        <dbReference type="EMBL" id="NVN37936.1"/>
    </source>
</evidence>
<comment type="caution">
    <text evidence="2">The sequence shown here is derived from an EMBL/GenBank/DDBJ whole genome shotgun (WGS) entry which is preliminary data.</text>
</comment>
<organism evidence="2 3">
    <name type="scientific">Komagataeibacter swingsii</name>
    <dbReference type="NCBI Taxonomy" id="215220"/>
    <lineage>
        <taxon>Bacteria</taxon>
        <taxon>Pseudomonadati</taxon>
        <taxon>Pseudomonadota</taxon>
        <taxon>Alphaproteobacteria</taxon>
        <taxon>Acetobacterales</taxon>
        <taxon>Acetobacteraceae</taxon>
        <taxon>Komagataeibacter</taxon>
    </lineage>
</organism>
<feature type="domain" description="Nucleotidyl transferase" evidence="1">
    <location>
        <begin position="19"/>
        <end position="56"/>
    </location>
</feature>
<dbReference type="GO" id="GO:0004475">
    <property type="term" value="F:mannose-1-phosphate guanylyltransferase (GTP) activity"/>
    <property type="evidence" value="ECO:0007669"/>
    <property type="project" value="UniProtKB-EC"/>
</dbReference>
<proteinExistence type="predicted"/>
<dbReference type="Gene3D" id="3.90.550.10">
    <property type="entry name" value="Spore Coat Polysaccharide Biosynthesis Protein SpsA, Chain A"/>
    <property type="match status" value="1"/>
</dbReference>
<sequence length="60" mass="6576">MVVSVTHATLQPSPAPVIPVILSGGSGSRLWPVSRSSYPKQFWPLVSRRTMVQETALRSQ</sequence>
<dbReference type="GO" id="GO:0016853">
    <property type="term" value="F:isomerase activity"/>
    <property type="evidence" value="ECO:0007669"/>
    <property type="project" value="UniProtKB-KW"/>
</dbReference>
<accession>A0A850P6H5</accession>
<reference evidence="2 3" key="1">
    <citation type="submission" date="2020-06" db="EMBL/GenBank/DDBJ databases">
        <title>Description of novel acetic acid bacteria.</title>
        <authorList>
            <person name="Sombolestani A."/>
        </authorList>
    </citation>
    <scope>NUCLEOTIDE SEQUENCE [LARGE SCALE GENOMIC DNA]</scope>
    <source>
        <strain evidence="2 3">LMG 25</strain>
    </source>
</reference>
<keyword evidence="2" id="KW-0808">Transferase</keyword>